<comment type="subcellular location">
    <subcellularLocation>
        <location evidence="1">Nucleus</location>
    </subcellularLocation>
</comment>
<feature type="domain" description="HTH myb-type" evidence="9">
    <location>
        <begin position="84"/>
        <end position="135"/>
    </location>
</feature>
<accession>A0A4D9B6T6</accession>
<feature type="domain" description="Myb-like" evidence="8">
    <location>
        <begin position="89"/>
        <end position="135"/>
    </location>
</feature>
<evidence type="ECO:0000259" key="9">
    <source>
        <dbReference type="PROSITE" id="PS51294"/>
    </source>
</evidence>
<dbReference type="InterPro" id="IPR050560">
    <property type="entry name" value="MYB_TF"/>
</dbReference>
<protein>
    <submittedName>
        <fullName evidence="10">Uncharacterized protein</fullName>
    </submittedName>
</protein>
<keyword evidence="6" id="KW-0539">Nucleus</keyword>
<dbReference type="CDD" id="cd00167">
    <property type="entry name" value="SANT"/>
    <property type="match status" value="2"/>
</dbReference>
<organism evidence="10">
    <name type="scientific">Salvia splendens</name>
    <name type="common">Scarlet sage</name>
    <dbReference type="NCBI Taxonomy" id="180675"/>
    <lineage>
        <taxon>Eukaryota</taxon>
        <taxon>Viridiplantae</taxon>
        <taxon>Streptophyta</taxon>
        <taxon>Embryophyta</taxon>
        <taxon>Tracheophyta</taxon>
        <taxon>Spermatophyta</taxon>
        <taxon>Magnoliopsida</taxon>
        <taxon>eudicotyledons</taxon>
        <taxon>Gunneridae</taxon>
        <taxon>Pentapetalae</taxon>
        <taxon>asterids</taxon>
        <taxon>lamiids</taxon>
        <taxon>Lamiales</taxon>
        <taxon>Lamiaceae</taxon>
        <taxon>Nepetoideae</taxon>
        <taxon>Mentheae</taxon>
        <taxon>Salviinae</taxon>
        <taxon>Salvia</taxon>
        <taxon>Salvia subgen. Calosphace</taxon>
        <taxon>core Calosphace</taxon>
    </lineage>
</organism>
<evidence type="ECO:0000313" key="11">
    <source>
        <dbReference type="EMBL" id="KAG6398334.1"/>
    </source>
</evidence>
<evidence type="ECO:0000259" key="8">
    <source>
        <dbReference type="PROSITE" id="PS50090"/>
    </source>
</evidence>
<dbReference type="InterPro" id="IPR017930">
    <property type="entry name" value="Myb_dom"/>
</dbReference>
<name>A0A4D9B6T6_SALSN</name>
<dbReference type="InterPro" id="IPR009057">
    <property type="entry name" value="Homeodomain-like_sf"/>
</dbReference>
<dbReference type="SUPFAM" id="SSF46689">
    <property type="entry name" value="Homeodomain-like"/>
    <property type="match status" value="1"/>
</dbReference>
<keyword evidence="2" id="KW-0677">Repeat</keyword>
<evidence type="ECO:0000256" key="5">
    <source>
        <dbReference type="ARBA" id="ARBA00023163"/>
    </source>
</evidence>
<gene>
    <name evidence="10" type="ORF">SASPL_139789</name>
    <name evidence="11" type="ORF">SASPL_139792</name>
</gene>
<evidence type="ECO:0000313" key="10">
    <source>
        <dbReference type="EMBL" id="KAG6398331.1"/>
    </source>
</evidence>
<keyword evidence="12" id="KW-1185">Reference proteome</keyword>
<evidence type="ECO:0000313" key="12">
    <source>
        <dbReference type="Proteomes" id="UP000298416"/>
    </source>
</evidence>
<evidence type="ECO:0000256" key="6">
    <source>
        <dbReference type="ARBA" id="ARBA00023242"/>
    </source>
</evidence>
<feature type="domain" description="HTH myb-type" evidence="9">
    <location>
        <begin position="136"/>
        <end position="190"/>
    </location>
</feature>
<feature type="domain" description="Myb-like" evidence="8">
    <location>
        <begin position="136"/>
        <end position="186"/>
    </location>
</feature>
<evidence type="ECO:0000256" key="2">
    <source>
        <dbReference type="ARBA" id="ARBA00022737"/>
    </source>
</evidence>
<dbReference type="EMBL" id="PNBA02000015">
    <property type="protein sequence ID" value="KAG6398331.1"/>
    <property type="molecule type" value="Genomic_DNA"/>
</dbReference>
<evidence type="ECO:0000256" key="7">
    <source>
        <dbReference type="SAM" id="MobiDB-lite"/>
    </source>
</evidence>
<sequence>MYHHRENAGGASLIDRLLRPMFSLGFSGNPMDDRPDQIILGFQSSDLNYHEEEEEEEEETSYKNTKRNEENPNSISKRRENGGTKFCARGHWKPSEDAKLKELVSAYGPQNWNLIAERLEGRSGKSCRLRWYNQLDPTINKKAFTDEEEDRLMEAHRMYGNKWALISRLFPGRTDNSLKNHWHVLMARRSRDKPKSYMKMKWACSKTPPLEDRTRTTTMQESVAYNYNSLATTPNYYGEHGLFDYQHFNHAGSSYSPGSTSQISFAAPVSSSTSAAYHYQDAHCYQESVETPTFIDFLGVGSI</sequence>
<dbReference type="InterPro" id="IPR001005">
    <property type="entry name" value="SANT/Myb"/>
</dbReference>
<keyword evidence="5" id="KW-0804">Transcription</keyword>
<evidence type="ECO:0000256" key="3">
    <source>
        <dbReference type="ARBA" id="ARBA00023015"/>
    </source>
</evidence>
<dbReference type="GO" id="GO:0000981">
    <property type="term" value="F:DNA-binding transcription factor activity, RNA polymerase II-specific"/>
    <property type="evidence" value="ECO:0007669"/>
    <property type="project" value="TreeGrafter"/>
</dbReference>
<reference evidence="10" key="1">
    <citation type="submission" date="2018-01" db="EMBL/GenBank/DDBJ databases">
        <authorList>
            <person name="Mao J.F."/>
        </authorList>
    </citation>
    <scope>NUCLEOTIDE SEQUENCE</scope>
    <source>
        <strain evidence="10">Huo1</strain>
        <tissue evidence="10">Leaf</tissue>
    </source>
</reference>
<dbReference type="PANTHER" id="PTHR45614">
    <property type="entry name" value="MYB PROTEIN-RELATED"/>
    <property type="match status" value="1"/>
</dbReference>
<evidence type="ECO:0000256" key="4">
    <source>
        <dbReference type="ARBA" id="ARBA00023125"/>
    </source>
</evidence>
<dbReference type="Gene3D" id="1.10.10.60">
    <property type="entry name" value="Homeodomain-like"/>
    <property type="match status" value="2"/>
</dbReference>
<dbReference type="FunFam" id="1.10.10.60:FF:000060">
    <property type="entry name" value="MYB transcription factor"/>
    <property type="match status" value="1"/>
</dbReference>
<dbReference type="EMBL" id="PNBA02000015">
    <property type="protein sequence ID" value="KAG6398334.1"/>
    <property type="molecule type" value="Genomic_DNA"/>
</dbReference>
<comment type="caution">
    <text evidence="10">The sequence shown here is derived from an EMBL/GenBank/DDBJ whole genome shotgun (WGS) entry which is preliminary data.</text>
</comment>
<dbReference type="GO" id="GO:0005634">
    <property type="term" value="C:nucleus"/>
    <property type="evidence" value="ECO:0007669"/>
    <property type="project" value="UniProtKB-SubCell"/>
</dbReference>
<dbReference type="Proteomes" id="UP000298416">
    <property type="component" value="Unassembled WGS sequence"/>
</dbReference>
<dbReference type="AlphaFoldDB" id="A0A4D9B6T6"/>
<dbReference type="STRING" id="180675.A0A4D9B6T6"/>
<dbReference type="OrthoDB" id="2143914at2759"/>
<evidence type="ECO:0000256" key="1">
    <source>
        <dbReference type="ARBA" id="ARBA00004123"/>
    </source>
</evidence>
<proteinExistence type="predicted"/>
<dbReference type="PANTHER" id="PTHR45614:SF297">
    <property type="entry name" value="HOMEODOMAIN-LIKE PROTEIN-RELATED"/>
    <property type="match status" value="1"/>
</dbReference>
<keyword evidence="4" id="KW-0238">DNA-binding</keyword>
<dbReference type="GO" id="GO:0000978">
    <property type="term" value="F:RNA polymerase II cis-regulatory region sequence-specific DNA binding"/>
    <property type="evidence" value="ECO:0007669"/>
    <property type="project" value="TreeGrafter"/>
</dbReference>
<feature type="region of interest" description="Disordered" evidence="7">
    <location>
        <begin position="45"/>
        <end position="86"/>
    </location>
</feature>
<reference evidence="10" key="2">
    <citation type="submission" date="2020-08" db="EMBL/GenBank/DDBJ databases">
        <title>Plant Genome Project.</title>
        <authorList>
            <person name="Zhang R.-G."/>
        </authorList>
    </citation>
    <scope>NUCLEOTIDE SEQUENCE</scope>
    <source>
        <strain evidence="10">Huo1</strain>
        <tissue evidence="10">Leaf</tissue>
    </source>
</reference>
<dbReference type="Pfam" id="PF13921">
    <property type="entry name" value="Myb_DNA-bind_6"/>
    <property type="match status" value="1"/>
</dbReference>
<keyword evidence="3" id="KW-0805">Transcription regulation</keyword>
<dbReference type="PROSITE" id="PS50090">
    <property type="entry name" value="MYB_LIKE"/>
    <property type="match status" value="2"/>
</dbReference>
<dbReference type="PROSITE" id="PS51294">
    <property type="entry name" value="HTH_MYB"/>
    <property type="match status" value="2"/>
</dbReference>
<dbReference type="SMART" id="SM00717">
    <property type="entry name" value="SANT"/>
    <property type="match status" value="2"/>
</dbReference>